<accession>A0AAN1SFR4</accession>
<dbReference type="RefSeq" id="WP_014124219.1">
    <property type="nucleotide sequence ID" value="NC_016052.1"/>
</dbReference>
<proteinExistence type="predicted"/>
<dbReference type="KEGG" id="thl:TEH_08280"/>
<reference evidence="1 2" key="1">
    <citation type="submission" date="2011-01" db="EMBL/GenBank/DDBJ databases">
        <title>Whole genome sequence of Tetragenococcus halophilus NBRC 12172.</title>
        <authorList>
            <person name="Nakazawa H."/>
            <person name="Omata S."/>
            <person name="Koga C."/>
            <person name="Watanabe Y."/>
            <person name="Katano Y."/>
            <person name="Ito N."/>
            <person name="Tsukatani N."/>
            <person name="Ankai A."/>
            <person name="Oguchi A."/>
            <person name="Fukui S."/>
            <person name="Yashiro I."/>
            <person name="Kamata S."/>
            <person name="Hashimoto Y."/>
            <person name="Yamazaki J."/>
            <person name="Taguchi H."/>
            <person name="Tanaka A."/>
            <person name="Koyama T."/>
            <person name="Ichige A."/>
            <person name="Hanya Y."/>
            <person name="Tanikawa S."/>
            <person name="Yamazaki S."/>
            <person name="Fujita N."/>
        </authorList>
    </citation>
    <scope>NUCLEOTIDE SEQUENCE [LARGE SCALE GENOMIC DNA]</scope>
    <source>
        <strain evidence="2">DSM 20338 / JCM 20259 / NCIMB 9735 / NBRC 12172</strain>
    </source>
</reference>
<protein>
    <submittedName>
        <fullName evidence="1">Uncharacterized protein</fullName>
    </submittedName>
</protein>
<gene>
    <name evidence="1" type="ordered locus">TEH_08280</name>
</gene>
<evidence type="ECO:0000313" key="2">
    <source>
        <dbReference type="Proteomes" id="UP000002663"/>
    </source>
</evidence>
<dbReference type="Proteomes" id="UP000002663">
    <property type="component" value="Chromosome"/>
</dbReference>
<organism evidence="1 2">
    <name type="scientific">Tetragenococcus halophilus (strain DSM 20338 / JCM 20259 / NCIMB 9735 / NBRC 12172)</name>
    <name type="common">Pediococcus halophilus</name>
    <dbReference type="NCBI Taxonomy" id="945021"/>
    <lineage>
        <taxon>Bacteria</taxon>
        <taxon>Bacillati</taxon>
        <taxon>Bacillota</taxon>
        <taxon>Bacilli</taxon>
        <taxon>Lactobacillales</taxon>
        <taxon>Enterococcaceae</taxon>
        <taxon>Tetragenococcus</taxon>
    </lineage>
</organism>
<dbReference type="EMBL" id="AP012046">
    <property type="protein sequence ID" value="BAK94155.1"/>
    <property type="molecule type" value="Genomic_DNA"/>
</dbReference>
<dbReference type="AlphaFoldDB" id="A0AAN1SFR4"/>
<sequence>MGLFNKQTEHAKNSNFKIDGVYFNDNAETIYMKYKNLTKNGRESLKKYNELASYREVVDDMQENKKHGITRAVTGSLIAGPTGAIVGAATGGKTKKTVEKMKVILMFTDGSSREVNLIMGKVEMKSALYQQRFQKMVELEAKLDSILAAQEQETSEQRSNT</sequence>
<name>A0AAN1SFR4_TETHN</name>
<evidence type="ECO:0000313" key="1">
    <source>
        <dbReference type="EMBL" id="BAK94155.1"/>
    </source>
</evidence>